<sequence>MIDFALARGHITVVARRLSALLVGSQHHCFVYQLCRKRQDPAASVKSRRLVWQHRFGGRPAPARSTLAEGSTPDAALSPPHSPSRSRVWLVPPRSAISRRRPPVLLSASISPGLCHSAITPGRFPIDRRYIAVCGLKSYPLYHPAPSDLSGRRNSMVQARPGRHLSQHFATVVIE</sequence>
<dbReference type="Proteomes" id="UP000799291">
    <property type="component" value="Unassembled WGS sequence"/>
</dbReference>
<evidence type="ECO:0000313" key="3">
    <source>
        <dbReference type="Proteomes" id="UP000799291"/>
    </source>
</evidence>
<name>A0A6G1JHX8_9PLEO</name>
<evidence type="ECO:0000313" key="2">
    <source>
        <dbReference type="EMBL" id="KAF2690076.1"/>
    </source>
</evidence>
<proteinExistence type="predicted"/>
<protein>
    <submittedName>
        <fullName evidence="2">Uncharacterized protein</fullName>
    </submittedName>
</protein>
<evidence type="ECO:0000256" key="1">
    <source>
        <dbReference type="SAM" id="MobiDB-lite"/>
    </source>
</evidence>
<feature type="region of interest" description="Disordered" evidence="1">
    <location>
        <begin position="60"/>
        <end position="86"/>
    </location>
</feature>
<accession>A0A6G1JHX8</accession>
<dbReference type="EMBL" id="MU005571">
    <property type="protein sequence ID" value="KAF2690076.1"/>
    <property type="molecule type" value="Genomic_DNA"/>
</dbReference>
<gene>
    <name evidence="2" type="ORF">K458DRAFT_98557</name>
</gene>
<organism evidence="2 3">
    <name type="scientific">Lentithecium fluviatile CBS 122367</name>
    <dbReference type="NCBI Taxonomy" id="1168545"/>
    <lineage>
        <taxon>Eukaryota</taxon>
        <taxon>Fungi</taxon>
        <taxon>Dikarya</taxon>
        <taxon>Ascomycota</taxon>
        <taxon>Pezizomycotina</taxon>
        <taxon>Dothideomycetes</taxon>
        <taxon>Pleosporomycetidae</taxon>
        <taxon>Pleosporales</taxon>
        <taxon>Massarineae</taxon>
        <taxon>Lentitheciaceae</taxon>
        <taxon>Lentithecium</taxon>
    </lineage>
</organism>
<dbReference type="AlphaFoldDB" id="A0A6G1JHX8"/>
<reference evidence="2" key="1">
    <citation type="journal article" date="2020" name="Stud. Mycol.">
        <title>101 Dothideomycetes genomes: a test case for predicting lifestyles and emergence of pathogens.</title>
        <authorList>
            <person name="Haridas S."/>
            <person name="Albert R."/>
            <person name="Binder M."/>
            <person name="Bloem J."/>
            <person name="Labutti K."/>
            <person name="Salamov A."/>
            <person name="Andreopoulos B."/>
            <person name="Baker S."/>
            <person name="Barry K."/>
            <person name="Bills G."/>
            <person name="Bluhm B."/>
            <person name="Cannon C."/>
            <person name="Castanera R."/>
            <person name="Culley D."/>
            <person name="Daum C."/>
            <person name="Ezra D."/>
            <person name="Gonzalez J."/>
            <person name="Henrissat B."/>
            <person name="Kuo A."/>
            <person name="Liang C."/>
            <person name="Lipzen A."/>
            <person name="Lutzoni F."/>
            <person name="Magnuson J."/>
            <person name="Mondo S."/>
            <person name="Nolan M."/>
            <person name="Ohm R."/>
            <person name="Pangilinan J."/>
            <person name="Park H.-J."/>
            <person name="Ramirez L."/>
            <person name="Alfaro M."/>
            <person name="Sun H."/>
            <person name="Tritt A."/>
            <person name="Yoshinaga Y."/>
            <person name="Zwiers L.-H."/>
            <person name="Turgeon B."/>
            <person name="Goodwin S."/>
            <person name="Spatafora J."/>
            <person name="Crous P."/>
            <person name="Grigoriev I."/>
        </authorList>
    </citation>
    <scope>NUCLEOTIDE SEQUENCE</scope>
    <source>
        <strain evidence="2">CBS 122367</strain>
    </source>
</reference>
<keyword evidence="3" id="KW-1185">Reference proteome</keyword>